<accession>A0A9D2ER58</accession>
<dbReference type="Proteomes" id="UP000824048">
    <property type="component" value="Unassembled WGS sequence"/>
</dbReference>
<protein>
    <submittedName>
        <fullName evidence="1">Uncharacterized protein</fullName>
    </submittedName>
</protein>
<gene>
    <name evidence="1" type="ORF">H9811_04005</name>
</gene>
<dbReference type="EMBL" id="DXBP01000029">
    <property type="protein sequence ID" value="HIZ41711.1"/>
    <property type="molecule type" value="Genomic_DNA"/>
</dbReference>
<sequence>MKITRWKPVLYRRNAREEEFLQIPRGFWAPLAQLLQTPHLTGAAVALLQAGLPRCFAVRGDCLGHAQDAAARLLPLVLYREALDLTPLTDRCADPAALRDYVEEQLADFSAGGPAATERQVRVCRALPAGTPGASSLQPALPAGCPLPVLVQQWRDQPLAADAVQALERSTGPVLLLQTTEAPAPDGWPVLTIPAADDAWYGELLFQICRRSPVDYMARGEAHEAARGLLQRFGHTLTEQDFALAADYVRRRQGPDGRTNAAYFLQLTAEMPRGTLPCCADVSGAALFRRAQVSDRLQFAVPCMAVAAWKACARRMPRPYPHGETDEIPAGLPAGRQVRNRMHYAPPAELCLHAPCTLLVAEETPEGEDFYGRRVHDLHSYADLAGAAAALNDHRPGVRCWVLVLDCAPEDLQAEDLCRAPYAFCVDRDSLTLYDGYEGLQAFADAAGALMRRNQQNHPGKFSRY</sequence>
<name>A0A9D2ER58_9FIRM</name>
<evidence type="ECO:0000313" key="2">
    <source>
        <dbReference type="Proteomes" id="UP000824048"/>
    </source>
</evidence>
<organism evidence="1 2">
    <name type="scientific">Candidatus Gemmiger excrementigallinarum</name>
    <dbReference type="NCBI Taxonomy" id="2838609"/>
    <lineage>
        <taxon>Bacteria</taxon>
        <taxon>Bacillati</taxon>
        <taxon>Bacillota</taxon>
        <taxon>Clostridia</taxon>
        <taxon>Eubacteriales</taxon>
        <taxon>Gemmiger</taxon>
    </lineage>
</organism>
<comment type="caution">
    <text evidence="1">The sequence shown here is derived from an EMBL/GenBank/DDBJ whole genome shotgun (WGS) entry which is preliminary data.</text>
</comment>
<reference evidence="1" key="1">
    <citation type="journal article" date="2021" name="PeerJ">
        <title>Extensive microbial diversity within the chicken gut microbiome revealed by metagenomics and culture.</title>
        <authorList>
            <person name="Gilroy R."/>
            <person name="Ravi A."/>
            <person name="Getino M."/>
            <person name="Pursley I."/>
            <person name="Horton D.L."/>
            <person name="Alikhan N.F."/>
            <person name="Baker D."/>
            <person name="Gharbi K."/>
            <person name="Hall N."/>
            <person name="Watson M."/>
            <person name="Adriaenssens E.M."/>
            <person name="Foster-Nyarko E."/>
            <person name="Jarju S."/>
            <person name="Secka A."/>
            <person name="Antonio M."/>
            <person name="Oren A."/>
            <person name="Chaudhuri R.R."/>
            <person name="La Ragione R."/>
            <person name="Hildebrand F."/>
            <person name="Pallen M.J."/>
        </authorList>
    </citation>
    <scope>NUCLEOTIDE SEQUENCE</scope>
    <source>
        <strain evidence="1">ChiSxjej1B13-11774</strain>
    </source>
</reference>
<evidence type="ECO:0000313" key="1">
    <source>
        <dbReference type="EMBL" id="HIZ41711.1"/>
    </source>
</evidence>
<reference evidence="1" key="2">
    <citation type="submission" date="2021-04" db="EMBL/GenBank/DDBJ databases">
        <authorList>
            <person name="Gilroy R."/>
        </authorList>
    </citation>
    <scope>NUCLEOTIDE SEQUENCE</scope>
    <source>
        <strain evidence="1">ChiSxjej1B13-11774</strain>
    </source>
</reference>
<dbReference type="AlphaFoldDB" id="A0A9D2ER58"/>
<proteinExistence type="predicted"/>